<dbReference type="GeneID" id="30523186"/>
<dbReference type="Pfam" id="PF19061">
    <property type="entry name" value="DUF5757"/>
    <property type="match status" value="1"/>
</dbReference>
<dbReference type="InterPro" id="IPR043920">
    <property type="entry name" value="DUF5757"/>
</dbReference>
<reference evidence="1 2" key="1">
    <citation type="submission" date="2016-11" db="EMBL/GenBank/DDBJ databases">
        <authorList>
            <consortium name="Urmite Genomes"/>
        </authorList>
    </citation>
    <scope>NUCLEOTIDE SEQUENCE [LARGE SCALE GENOMIC DNA]</scope>
    <source>
        <strain evidence="1 2">A11</strain>
    </source>
</reference>
<dbReference type="RefSeq" id="YP_009328964.1">
    <property type="nucleotide sequence ID" value="NC_032108.1"/>
</dbReference>
<protein>
    <submittedName>
        <fullName evidence="1">VETF-like early transcription factor large subunit</fullName>
    </submittedName>
</protein>
<keyword evidence="2" id="KW-1185">Reference proteome</keyword>
<evidence type="ECO:0000313" key="1">
    <source>
        <dbReference type="EMBL" id="SHO33092.1"/>
    </source>
</evidence>
<dbReference type="EMBL" id="LT671577">
    <property type="protein sequence ID" value="SHO33092.1"/>
    <property type="molecule type" value="Genomic_DNA"/>
</dbReference>
<organism evidence="1 2">
    <name type="scientific">Cedratvirus A11</name>
    <dbReference type="NCBI Taxonomy" id="1903266"/>
    <lineage>
        <taxon>Viruses</taxon>
        <taxon>Pithoviruses</taxon>
        <taxon>Orthocedratvirinae</taxon>
        <taxon>Alphacedratvirus</taxon>
        <taxon>Alphacedratvirus aljazairmassiliense</taxon>
    </lineage>
</organism>
<dbReference type="Proteomes" id="UP000201465">
    <property type="component" value="Segment"/>
</dbReference>
<sequence>MESPDIQPLQSPLQATLSAFDNRYSLLYKAAVLNGVPARLILQNSSEESLDSYVSLLDALSNTLDQNPSMQSAYETLQPLSLPNLGFSATDFAMTFISLLSLQELDIEERLPEINAFLEKEGLTILRDMNELVFEHDHWIDGVDKQKVKDADYLNYFVGLQEYYAEVPPLPASDLEFNRVTVKSTPVFLSREESSSFLDGTVITSDLGEEIFDQALVSLQVPVVLFTDHNGKTFSKIWSEFALKSLLPNDPPFRNSFYILVWTGLGDEKQTKESFTVARYDLNIRELTVEAPIRLGRDESLIIERIVASLPIRVPESTVARTGGDFRIYNVNLIQPLFLDMLLRSPLFYPYIYMPEESKASFEKKKFTLHLRTIPLTENPKNMPTETSFSSSVAVTISAYNTTGETMPVKTSRGVEDSNFPSGTPYLICSITRANSSMDAHQFQEIFNRLCRIYLEDIVAEDSILNIYQAMFPEAEYVATVKERKQRKVDSNRRLLQLAQLAPEIFIQGYARKCQGDHQPLIIPDNEIEEWKNKTFEYKGETYQRQILHYPPQNPRYNMVCPSDLYPFPGVKTNGLENKTTYPFIPCCFGSNQMEPGANSFYNQYYRNVEKKTKKPTTRARIITSKIVDFKRSGSLPTPLVSFLNSFFEREIDFVRIGVPRDVNSTISAVLLATQAQDKRLTATSLQRQSSDLRRRFNVTSALLKQELYDLDDQEIQRQLHNPTLFFDPQLFYRALEETLDVNIITFTTKGRDNIPIFEIPRASYYHSRTFRDRPLVLLYKNFGSESDALTYPQVELIGDSASTSYLFSNEVNRKMFASLQAFHNVYIWSPVLGESSGTLSKALPYSDFTEPFSGINGQILDEYGKLRGVTTETGLTVYFAPSQPLNLPVVQGGTNSAADVLELFSGTLPDAVSYDGDEIRGFWYSAHGFLYTYFFPLSQPFSPPPNTELHVGPPPPYALERRDLQNYGQLTVMRNMILQLVSWVFLLGKSDPRWSVDWFMENYVSVGNDEKSSYSFSNISRVLPMASSPEEAIDYLSSFPSFVRQGRIYLYNARFAAGIRYFLSGIVKGYSGEDLIIPKEIYGITFRNRLQTLLFESWEQLQRWEKEISVSSGLEIKTVLNPNLAREEDPFFYLEEDRLYMMQNTPNLKSALVAADYWRRYNINPGVQDENIRIPYLQYKIGPNGRLLLQEEAPGALVSVLEYEDGSYAALFPLS</sequence>
<name>A0A1M7XTU5_9VIRU</name>
<gene>
    <name evidence="1" type="ORF">BQ3484_24</name>
</gene>
<proteinExistence type="predicted"/>
<accession>A0A1M7XTU5</accession>
<dbReference type="KEGG" id="vg:30523186"/>
<evidence type="ECO:0000313" key="2">
    <source>
        <dbReference type="Proteomes" id="UP000201465"/>
    </source>
</evidence>